<comment type="caution">
    <text evidence="2">The sequence shown here is derived from an EMBL/GenBank/DDBJ whole genome shotgun (WGS) entry which is preliminary data.</text>
</comment>
<protein>
    <recommendedName>
        <fullName evidence="4">ABC-2 family transporter</fullName>
    </recommendedName>
</protein>
<keyword evidence="1" id="KW-0472">Membrane</keyword>
<feature type="transmembrane region" description="Helical" evidence="1">
    <location>
        <begin position="167"/>
        <end position="187"/>
    </location>
</feature>
<keyword evidence="3" id="KW-1185">Reference proteome</keyword>
<proteinExistence type="predicted"/>
<keyword evidence="1" id="KW-1133">Transmembrane helix</keyword>
<evidence type="ECO:0000256" key="1">
    <source>
        <dbReference type="SAM" id="Phobius"/>
    </source>
</evidence>
<keyword evidence="1" id="KW-0812">Transmembrane</keyword>
<dbReference type="EMBL" id="BOQL01000095">
    <property type="protein sequence ID" value="GIM80250.1"/>
    <property type="molecule type" value="Genomic_DNA"/>
</dbReference>
<feature type="transmembrane region" description="Helical" evidence="1">
    <location>
        <begin position="12"/>
        <end position="34"/>
    </location>
</feature>
<organism evidence="2 3">
    <name type="scientific">Actinoplanes auranticolor</name>
    <dbReference type="NCBI Taxonomy" id="47988"/>
    <lineage>
        <taxon>Bacteria</taxon>
        <taxon>Bacillati</taxon>
        <taxon>Actinomycetota</taxon>
        <taxon>Actinomycetes</taxon>
        <taxon>Micromonosporales</taxon>
        <taxon>Micromonosporaceae</taxon>
        <taxon>Actinoplanes</taxon>
    </lineage>
</organism>
<feature type="transmembrane region" description="Helical" evidence="1">
    <location>
        <begin position="199"/>
        <end position="223"/>
    </location>
</feature>
<feature type="transmembrane region" description="Helical" evidence="1">
    <location>
        <begin position="74"/>
        <end position="96"/>
    </location>
</feature>
<gene>
    <name evidence="2" type="ORF">Aau02nite_89660</name>
</gene>
<feature type="transmembrane region" description="Helical" evidence="1">
    <location>
        <begin position="124"/>
        <end position="147"/>
    </location>
</feature>
<feature type="transmembrane region" description="Helical" evidence="1">
    <location>
        <begin position="243"/>
        <end position="261"/>
    </location>
</feature>
<name>A0A919SWR5_9ACTN</name>
<evidence type="ECO:0008006" key="4">
    <source>
        <dbReference type="Google" id="ProtNLM"/>
    </source>
</evidence>
<dbReference type="AlphaFoldDB" id="A0A919SWR5"/>
<evidence type="ECO:0000313" key="2">
    <source>
        <dbReference type="EMBL" id="GIM80250.1"/>
    </source>
</evidence>
<accession>A0A919SWR5</accession>
<reference evidence="2" key="1">
    <citation type="submission" date="2021-03" db="EMBL/GenBank/DDBJ databases">
        <title>Whole genome shotgun sequence of Actinoplanes auranticolor NBRC 12245.</title>
        <authorList>
            <person name="Komaki H."/>
            <person name="Tamura T."/>
        </authorList>
    </citation>
    <scope>NUCLEOTIDE SEQUENCE</scope>
    <source>
        <strain evidence="2">NBRC 12245</strain>
    </source>
</reference>
<dbReference type="Proteomes" id="UP000681340">
    <property type="component" value="Unassembled WGS sequence"/>
</dbReference>
<dbReference type="RefSeq" id="WP_212994745.1">
    <property type="nucleotide sequence ID" value="NZ_BAABEA010000015.1"/>
</dbReference>
<sequence>MNWLALRLLRPYLIVAAALSAVSAAFVLIGARVIRQQAEAHGVVVADYAPDRTGLCEQAVSCLPAGTATNLGQALVLVAAFVPLLIGLVLGVPLFARERDEATDAFVLTQSVPRLRWLSTKLGWALTAGALGTATVAVTFRLAAAKYALVVDGLGYGLLREVHKNSIGFMVMQTVFITALAGIVGLAGGRTLRTLVTAVVAWPVALVAAQLGGLLLGMLAYLLTSWSESLSLMLGTQTENETAAFAALALALGTVVAVLIGRRILAGTTARS</sequence>
<evidence type="ECO:0000313" key="3">
    <source>
        <dbReference type="Proteomes" id="UP000681340"/>
    </source>
</evidence>